<feature type="region of interest" description="Disordered" evidence="1">
    <location>
        <begin position="68"/>
        <end position="102"/>
    </location>
</feature>
<dbReference type="EMBL" id="GGFL01012487">
    <property type="protein sequence ID" value="MBW76665.1"/>
    <property type="molecule type" value="Transcribed_RNA"/>
</dbReference>
<name>A0A2M4DGL2_ANODA</name>
<evidence type="ECO:0000256" key="1">
    <source>
        <dbReference type="SAM" id="MobiDB-lite"/>
    </source>
</evidence>
<accession>A0A2M4DGL2</accession>
<reference evidence="2" key="1">
    <citation type="submission" date="2018-01" db="EMBL/GenBank/DDBJ databases">
        <title>An insight into the sialome of Amazonian anophelines.</title>
        <authorList>
            <person name="Ribeiro J.M."/>
            <person name="Scarpassa V."/>
            <person name="Calvo E."/>
        </authorList>
    </citation>
    <scope>NUCLEOTIDE SEQUENCE</scope>
</reference>
<evidence type="ECO:0000313" key="2">
    <source>
        <dbReference type="EMBL" id="MBW76665.1"/>
    </source>
</evidence>
<protein>
    <submittedName>
        <fullName evidence="2">Putative secreted protein</fullName>
    </submittedName>
</protein>
<sequence length="135" mass="14550">MPFVLLLTATITGATACLGFRTHFLVDRLLKVLRIDHGADLPGRIGRPVRGHYFNLRFARINPARAGLSTSSVPVGGSSRLSSRRSTTTTAPPTTASSSTRGTGTLAFAAQLAKVRISTETHRSTRITVQIHQLR</sequence>
<dbReference type="AlphaFoldDB" id="A0A2M4DGL2"/>
<feature type="compositionally biased region" description="Low complexity" evidence="1">
    <location>
        <begin position="71"/>
        <end position="102"/>
    </location>
</feature>
<proteinExistence type="predicted"/>
<organism evidence="2">
    <name type="scientific">Anopheles darlingi</name>
    <name type="common">Mosquito</name>
    <dbReference type="NCBI Taxonomy" id="43151"/>
    <lineage>
        <taxon>Eukaryota</taxon>
        <taxon>Metazoa</taxon>
        <taxon>Ecdysozoa</taxon>
        <taxon>Arthropoda</taxon>
        <taxon>Hexapoda</taxon>
        <taxon>Insecta</taxon>
        <taxon>Pterygota</taxon>
        <taxon>Neoptera</taxon>
        <taxon>Endopterygota</taxon>
        <taxon>Diptera</taxon>
        <taxon>Nematocera</taxon>
        <taxon>Culicoidea</taxon>
        <taxon>Culicidae</taxon>
        <taxon>Anophelinae</taxon>
        <taxon>Anopheles</taxon>
    </lineage>
</organism>